<organism evidence="13 14">
    <name type="scientific">Neodothiora populina</name>
    <dbReference type="NCBI Taxonomy" id="2781224"/>
    <lineage>
        <taxon>Eukaryota</taxon>
        <taxon>Fungi</taxon>
        <taxon>Dikarya</taxon>
        <taxon>Ascomycota</taxon>
        <taxon>Pezizomycotina</taxon>
        <taxon>Dothideomycetes</taxon>
        <taxon>Dothideomycetidae</taxon>
        <taxon>Dothideales</taxon>
        <taxon>Dothioraceae</taxon>
        <taxon>Neodothiora</taxon>
    </lineage>
</organism>
<evidence type="ECO:0000259" key="9">
    <source>
        <dbReference type="Pfam" id="PF16415"/>
    </source>
</evidence>
<dbReference type="RefSeq" id="XP_069204281.1">
    <property type="nucleotide sequence ID" value="XM_069340803.1"/>
</dbReference>
<dbReference type="CDD" id="cd20710">
    <property type="entry name" value="NOT1_connector"/>
    <property type="match status" value="1"/>
</dbReference>
<dbReference type="Pfam" id="PF16415">
    <property type="entry name" value="CNOT1_CAF1_bind"/>
    <property type="match status" value="1"/>
</dbReference>
<feature type="domain" description="CCR4-NOT transcription complex subunit 1 CAF1-binding" evidence="9">
    <location>
        <begin position="848"/>
        <end position="1067"/>
    </location>
</feature>
<feature type="domain" description="CCR4-NOT transcription complex subunit 1 HEAT repeat" evidence="11">
    <location>
        <begin position="472"/>
        <end position="613"/>
    </location>
</feature>
<keyword evidence="5" id="KW-0539">Nucleus</keyword>
<evidence type="ECO:0000313" key="14">
    <source>
        <dbReference type="Proteomes" id="UP001562354"/>
    </source>
</evidence>
<dbReference type="PANTHER" id="PTHR13162:SF8">
    <property type="entry name" value="CCR4-NOT TRANSCRIPTION COMPLEX SUBUNIT 1"/>
    <property type="match status" value="1"/>
</dbReference>
<evidence type="ECO:0008006" key="15">
    <source>
        <dbReference type="Google" id="ProtNLM"/>
    </source>
</evidence>
<evidence type="ECO:0000256" key="6">
    <source>
        <dbReference type="SAM" id="MobiDB-lite"/>
    </source>
</evidence>
<feature type="domain" description="CCR4-NOT transcription complex subunit 1" evidence="8">
    <location>
        <begin position="1131"/>
        <end position="1269"/>
    </location>
</feature>
<keyword evidence="3" id="KW-0805">Transcription regulation</keyword>
<evidence type="ECO:0000256" key="5">
    <source>
        <dbReference type="ARBA" id="ARBA00023242"/>
    </source>
</evidence>
<keyword evidence="14" id="KW-1185">Reference proteome</keyword>
<dbReference type="InterPro" id="IPR032191">
    <property type="entry name" value="CNOT1_CAF1_bind"/>
</dbReference>
<dbReference type="Gene3D" id="1.25.40.180">
    <property type="match status" value="1"/>
</dbReference>
<feature type="domain" description="CCR4-NOT transcription complex subunit 1-like NOT1 connector" evidence="12">
    <location>
        <begin position="1431"/>
        <end position="1540"/>
    </location>
</feature>
<feature type="domain" description="CCR4-NOT transcription complex subunit 1 TTP binding" evidence="10">
    <location>
        <begin position="650"/>
        <end position="800"/>
    </location>
</feature>
<dbReference type="Gene3D" id="1.25.40.800">
    <property type="match status" value="1"/>
</dbReference>
<evidence type="ECO:0000256" key="4">
    <source>
        <dbReference type="ARBA" id="ARBA00023163"/>
    </source>
</evidence>
<evidence type="ECO:0000259" key="11">
    <source>
        <dbReference type="Pfam" id="PF16418"/>
    </source>
</evidence>
<evidence type="ECO:0000259" key="8">
    <source>
        <dbReference type="Pfam" id="PF12842"/>
    </source>
</evidence>
<comment type="caution">
    <text evidence="13">The sequence shown here is derived from an EMBL/GenBank/DDBJ whole genome shotgun (WGS) entry which is preliminary data.</text>
</comment>
<feature type="domain" description="CCR4-Not complex component Not1 C-terminal" evidence="7">
    <location>
        <begin position="1696"/>
        <end position="1876"/>
    </location>
</feature>
<evidence type="ECO:0000256" key="1">
    <source>
        <dbReference type="ARBA" id="ARBA00004123"/>
    </source>
</evidence>
<accession>A0ABR3PPE4</accession>
<evidence type="ECO:0000259" key="12">
    <source>
        <dbReference type="Pfam" id="PF25097"/>
    </source>
</evidence>
<dbReference type="InterPro" id="IPR032194">
    <property type="entry name" value="CNOT1_HEAT"/>
</dbReference>
<dbReference type="InterPro" id="IPR055454">
    <property type="entry name" value="CNOT1-like_NOT1_connector"/>
</dbReference>
<dbReference type="InterPro" id="IPR032193">
    <property type="entry name" value="CNOT1_TTP_bind"/>
</dbReference>
<dbReference type="Pfam" id="PF12842">
    <property type="entry name" value="DUF3819"/>
    <property type="match status" value="1"/>
</dbReference>
<dbReference type="InterPro" id="IPR038535">
    <property type="entry name" value="CNOT1_TTP_bind_sf"/>
</dbReference>
<reference evidence="13 14" key="1">
    <citation type="submission" date="2024-07" db="EMBL/GenBank/DDBJ databases">
        <title>Draft sequence of the Neodothiora populina.</title>
        <authorList>
            <person name="Drown D.D."/>
            <person name="Schuette U.S."/>
            <person name="Buechlein A.B."/>
            <person name="Rusch D.R."/>
            <person name="Winton L.W."/>
            <person name="Adams G.A."/>
        </authorList>
    </citation>
    <scope>NUCLEOTIDE SEQUENCE [LARGE SCALE GENOMIC DNA]</scope>
    <source>
        <strain evidence="13 14">CPC 39397</strain>
    </source>
</reference>
<dbReference type="PANTHER" id="PTHR13162">
    <property type="entry name" value="CCR4-NOT TRANSCRIPTION COMPLEX"/>
    <property type="match status" value="1"/>
</dbReference>
<dbReference type="Pfam" id="PF25097">
    <property type="entry name" value="ARM_Cnot1"/>
    <property type="match status" value="1"/>
</dbReference>
<dbReference type="Proteomes" id="UP001562354">
    <property type="component" value="Unassembled WGS sequence"/>
</dbReference>
<dbReference type="InterPro" id="IPR007196">
    <property type="entry name" value="CCR4-Not_Not1_C"/>
</dbReference>
<dbReference type="Pfam" id="PF16417">
    <property type="entry name" value="CNOT1_TTP_bind"/>
    <property type="match status" value="1"/>
</dbReference>
<evidence type="ECO:0000313" key="13">
    <source>
        <dbReference type="EMBL" id="KAL1311432.1"/>
    </source>
</evidence>
<evidence type="ECO:0000256" key="3">
    <source>
        <dbReference type="ARBA" id="ARBA00023015"/>
    </source>
</evidence>
<keyword evidence="4" id="KW-0804">Transcription</keyword>
<proteinExistence type="predicted"/>
<dbReference type="GeneID" id="95975296"/>
<protein>
    <recommendedName>
        <fullName evidence="15">Not1-domain-containing protein</fullName>
    </recommendedName>
</protein>
<dbReference type="Gene3D" id="1.25.40.840">
    <property type="entry name" value="CCR4-NOT transcription complex subunit 1 TTP binding domain"/>
    <property type="match status" value="1"/>
</dbReference>
<evidence type="ECO:0000259" key="7">
    <source>
        <dbReference type="Pfam" id="PF04054"/>
    </source>
</evidence>
<comment type="subcellular location">
    <subcellularLocation>
        <location evidence="1">Nucleus</location>
    </subcellularLocation>
</comment>
<keyword evidence="2" id="KW-0678">Repressor</keyword>
<name>A0ABR3PPE4_9PEZI</name>
<dbReference type="InterPro" id="IPR024557">
    <property type="entry name" value="CNOT1_dom_4"/>
</dbReference>
<dbReference type="EMBL" id="JBFMKM010000003">
    <property type="protein sequence ID" value="KAL1311432.1"/>
    <property type="molecule type" value="Genomic_DNA"/>
</dbReference>
<sequence length="2017" mass="229334">MSFTSKNTTSSSTPSSPRPPSSSTTASIVKSQLLILLTQLGRSKESNKCIEKIQQLVDEHGMEVSSIYFRRLLQSNAAYIFSSSSKQDGSYSLLVNEMTKLTKSPQQAFKISDALDTTEADVFRDFDLSTFMDHFRLDPVAKIVLSLACRTVSKQDIRMKADAILTSNFNNFLEVLANPTAEELSPTLVAFILVRLIQDPPRQWNDEKQQHLFFTIESRYNKLRTPIPTEVGAAVALIEVLQSNNGLVKLLQRPASTRDVDSCKTLLNSIETVTPQQLAGALLFLVSSQGPEQHKPAVFVEAIRQKQKVNWQDVVKSFDRPGLRITKDSFLLLFHALLPIAKDTESFDIQALWGNDWEYTDTQLSFVVAFLSCTPTELDATQIPRLRTAFTQEEFVDASEQVKEYASKAISHPMTSLDATKALFMNIFNSQEAYNHAQSLGIPETVINANTDIFVVAASAVEKPWAPLQDMALNQLFRPFFHKTLPHFSFVLHALWKHDRVWLAARLVQAYETDSTLLPLIFSHAQEHGWLDTLIMIPNQFGLDLAAHAHGQGVIDMEDWAQKHLQQAPQQVAAAIANFLRYKAEDEALVQRDQPATTMPLKVKTVFSLLEVIRMGELDDDNQGAIQRICLQVYPRLVNYGNKFDAIIDKNSENGNALPEEADVKMQEQYKMMYSNDVDPRGMIERLQQLKESDDPVDQDLFACMIHGLFDEYNCFGEYPLEALATTAVLFGGIIAFGVLSSRITLGVALFMVLDAVAEYGVDDSMYKFGLQALLHFMDRLEEWPTFCNRLVMIPQLRGTDVYNRAEEILKKQPRSFVDVEEEDLTATTLYPPFSSIHVDQPLRLELYEQPDEETSEKVTFVLNNVSKRNIKEKFKDLKEALEERHHQWFASYLVEDLVKSQPNFQGLYLQVLNMFDEKWLWAEVLRETYHSLARLLNSDTTLTNSTDRTYLKNLAAWLGLLTLARNRPILHRNLSFKDFLIEAHQTRRLVVAIPFTCKVLAQAKDSQVFKPPQPWLMELIGLLMELYHFAELKLNLKFEIEVMLKELNLDVKTTEALNIFRTLDLHREEEILQQQYAADGLEGFGDMHLISLSKRAPNERFSSQDVLKSLPDLAEVLHYPPSSGTVSQQQLKTIFLDAAQRAITEIIAPVVERSVTIAAISTTQLIEKDFAMEPNPEILQKSAHNVVKALSGSLALVTCKEPLRMSISNNIRIIAAQTLHEPLPEGSILMFVNDNLDTVCKLVEDAAESQSKAEIDAQIEEAITKRRNLVSTEQFNYPPVSRWAFFIPEPYRQEPGGLNPSQLAIYEDFGRQRGISSTQHSSNASQSQDVIADSFLPSLPTPAEAPAMPRSRYLESHNIADRVIDMLSDLQRASREAPEEHIQELGPNAPVREIFEQVVRIVEAHPQKDALAIHAGQRATVLIYTDTKTRLEIEVLVQFLNQLCIISVSTARQLIMYLMTLDDDRAFSPAVVVSLLKAGLIDLHHVDNQTARAILQHRSIAIEFLGALFDELLLNEHPGALRADLVLSIGALDQYIKENPEDEIATTTKAKLEPTEIKSKNEDQLEYLFEEWVRLQRPDAPERYLAAFVWQLHKQKIIDDLESLSAFLRVSIEMSVAAYEEQESFFWSVDGAYVQVDALARLVVSLVAYHEDNQAKYFEQLLALIVLVLNDHHHRRSERFSARMYFRLFSSILCELHAYRSHFEVDLTKSFGKMMLYLNPRVLPGFSFSWLSLISHRMFLSLLKDRESWDTFTRLLTSLFAYLGDLINSGHIETSAPMQDFYRGSIRVILMLTHDFPEYFVENHMLLCSNVPENLLQMFNLLSSAYPGSYQDLPDPFVAGLKINRLEQVRQAPVIHQDIQKIFDDAKINPDKDDMAMALADKNSLLINAYVVKCAIDGNKKIKTTVENSSPSLRYFIIGAMANQLRHPNSHTLFYITTVMNLFKTTNDKIQQQIARVLVERLMTARPHPWGLIVTMMELIKNNEETNILELEWMKASPEIERMFYSIAAQGNDETK</sequence>
<evidence type="ECO:0000256" key="2">
    <source>
        <dbReference type="ARBA" id="ARBA00022491"/>
    </source>
</evidence>
<feature type="domain" description="CCR4-Not complex component Not1 C-terminal" evidence="7">
    <location>
        <begin position="1905"/>
        <end position="2008"/>
    </location>
</feature>
<gene>
    <name evidence="13" type="ORF">AAFC00_001593</name>
</gene>
<dbReference type="InterPro" id="IPR040398">
    <property type="entry name" value="Not1"/>
</dbReference>
<feature type="region of interest" description="Disordered" evidence="6">
    <location>
        <begin position="1"/>
        <end position="26"/>
    </location>
</feature>
<dbReference type="Pfam" id="PF16418">
    <property type="entry name" value="CNOT1_HEAT"/>
    <property type="match status" value="1"/>
</dbReference>
<evidence type="ECO:0000259" key="10">
    <source>
        <dbReference type="Pfam" id="PF16417"/>
    </source>
</evidence>
<dbReference type="Pfam" id="PF04054">
    <property type="entry name" value="Not1"/>
    <property type="match status" value="2"/>
</dbReference>
<dbReference type="Gene3D" id="1.25.40.790">
    <property type="match status" value="1"/>
</dbReference>